<evidence type="ECO:0008006" key="5">
    <source>
        <dbReference type="Google" id="ProtNLM"/>
    </source>
</evidence>
<dbReference type="Proteomes" id="UP001153620">
    <property type="component" value="Chromosome 3"/>
</dbReference>
<evidence type="ECO:0000256" key="2">
    <source>
        <dbReference type="SAM" id="SignalP"/>
    </source>
</evidence>
<reference evidence="3" key="1">
    <citation type="submission" date="2022-01" db="EMBL/GenBank/DDBJ databases">
        <authorList>
            <person name="King R."/>
        </authorList>
    </citation>
    <scope>NUCLEOTIDE SEQUENCE</scope>
</reference>
<keyword evidence="2" id="KW-0732">Signal</keyword>
<evidence type="ECO:0000313" key="3">
    <source>
        <dbReference type="EMBL" id="CAG9806759.1"/>
    </source>
</evidence>
<dbReference type="EMBL" id="OU895879">
    <property type="protein sequence ID" value="CAG9806759.1"/>
    <property type="molecule type" value="Genomic_DNA"/>
</dbReference>
<accession>A0A9N9WUQ2</accession>
<sequence>MESGIIFFVLSVLLILCCMCCTCICQDTETPAQNIPTNQQIQTPLITREIYFIRVDETSNNQTNQQENQRTNEIPPEYANMKPQETVSGWQQGSGISGVPVDARVPANAQPPTISDDE</sequence>
<reference evidence="3" key="2">
    <citation type="submission" date="2022-10" db="EMBL/GenBank/DDBJ databases">
        <authorList>
            <consortium name="ENA_rothamsted_submissions"/>
            <consortium name="culmorum"/>
            <person name="King R."/>
        </authorList>
    </citation>
    <scope>NUCLEOTIDE SEQUENCE</scope>
</reference>
<evidence type="ECO:0000256" key="1">
    <source>
        <dbReference type="SAM" id="MobiDB-lite"/>
    </source>
</evidence>
<keyword evidence="4" id="KW-1185">Reference proteome</keyword>
<dbReference type="AlphaFoldDB" id="A0A9N9WUQ2"/>
<feature type="compositionally biased region" description="Low complexity" evidence="1">
    <location>
        <begin position="58"/>
        <end position="73"/>
    </location>
</feature>
<name>A0A9N9WUQ2_9DIPT</name>
<feature type="signal peptide" evidence="2">
    <location>
        <begin position="1"/>
        <end position="25"/>
    </location>
</feature>
<proteinExistence type="predicted"/>
<feature type="chain" id="PRO_5040244676" description="Secreted protein" evidence="2">
    <location>
        <begin position="26"/>
        <end position="118"/>
    </location>
</feature>
<feature type="compositionally biased region" description="Polar residues" evidence="1">
    <location>
        <begin position="83"/>
        <end position="94"/>
    </location>
</feature>
<feature type="region of interest" description="Disordered" evidence="1">
    <location>
        <begin position="58"/>
        <end position="118"/>
    </location>
</feature>
<organism evidence="3 4">
    <name type="scientific">Chironomus riparius</name>
    <dbReference type="NCBI Taxonomy" id="315576"/>
    <lineage>
        <taxon>Eukaryota</taxon>
        <taxon>Metazoa</taxon>
        <taxon>Ecdysozoa</taxon>
        <taxon>Arthropoda</taxon>
        <taxon>Hexapoda</taxon>
        <taxon>Insecta</taxon>
        <taxon>Pterygota</taxon>
        <taxon>Neoptera</taxon>
        <taxon>Endopterygota</taxon>
        <taxon>Diptera</taxon>
        <taxon>Nematocera</taxon>
        <taxon>Chironomoidea</taxon>
        <taxon>Chironomidae</taxon>
        <taxon>Chironominae</taxon>
        <taxon>Chironomus</taxon>
    </lineage>
</organism>
<protein>
    <recommendedName>
        <fullName evidence="5">Secreted protein</fullName>
    </recommendedName>
</protein>
<gene>
    <name evidence="3" type="ORF">CHIRRI_LOCUS9613</name>
</gene>
<evidence type="ECO:0000313" key="4">
    <source>
        <dbReference type="Proteomes" id="UP001153620"/>
    </source>
</evidence>